<dbReference type="AlphaFoldDB" id="A0A5J5ES91"/>
<evidence type="ECO:0000256" key="1">
    <source>
        <dbReference type="SAM" id="MobiDB-lite"/>
    </source>
</evidence>
<protein>
    <submittedName>
        <fullName evidence="2">Uncharacterized protein</fullName>
    </submittedName>
</protein>
<evidence type="ECO:0000313" key="3">
    <source>
        <dbReference type="Proteomes" id="UP000326924"/>
    </source>
</evidence>
<dbReference type="EMBL" id="VXIS01000134">
    <property type="protein sequence ID" value="KAA8902274.1"/>
    <property type="molecule type" value="Genomic_DNA"/>
</dbReference>
<organism evidence="2 3">
    <name type="scientific">Sphaerosporella brunnea</name>
    <dbReference type="NCBI Taxonomy" id="1250544"/>
    <lineage>
        <taxon>Eukaryota</taxon>
        <taxon>Fungi</taxon>
        <taxon>Dikarya</taxon>
        <taxon>Ascomycota</taxon>
        <taxon>Pezizomycotina</taxon>
        <taxon>Pezizomycetes</taxon>
        <taxon>Pezizales</taxon>
        <taxon>Pyronemataceae</taxon>
        <taxon>Sphaerosporella</taxon>
    </lineage>
</organism>
<dbReference type="Proteomes" id="UP000326924">
    <property type="component" value="Unassembled WGS sequence"/>
</dbReference>
<proteinExistence type="predicted"/>
<dbReference type="InParanoid" id="A0A5J5ES91"/>
<name>A0A5J5ES91_9PEZI</name>
<accession>A0A5J5ES91</accession>
<comment type="caution">
    <text evidence="2">The sequence shown here is derived from an EMBL/GenBank/DDBJ whole genome shotgun (WGS) entry which is preliminary data.</text>
</comment>
<feature type="region of interest" description="Disordered" evidence="1">
    <location>
        <begin position="88"/>
        <end position="108"/>
    </location>
</feature>
<gene>
    <name evidence="2" type="ORF">FN846DRAFT_88057</name>
</gene>
<evidence type="ECO:0000313" key="2">
    <source>
        <dbReference type="EMBL" id="KAA8902274.1"/>
    </source>
</evidence>
<reference evidence="2 3" key="1">
    <citation type="submission" date="2019-09" db="EMBL/GenBank/DDBJ databases">
        <title>Draft genome of the ectomycorrhizal ascomycete Sphaerosporella brunnea.</title>
        <authorList>
            <consortium name="DOE Joint Genome Institute"/>
            <person name="Benucci G.M."/>
            <person name="Marozzi G."/>
            <person name="Antonielli L."/>
            <person name="Sanchez S."/>
            <person name="Marco P."/>
            <person name="Wang X."/>
            <person name="Falini L.B."/>
            <person name="Barry K."/>
            <person name="Haridas S."/>
            <person name="Lipzen A."/>
            <person name="Labutti K."/>
            <person name="Grigoriev I.V."/>
            <person name="Murat C."/>
            <person name="Martin F."/>
            <person name="Albertini E."/>
            <person name="Donnini D."/>
            <person name="Bonito G."/>
        </authorList>
    </citation>
    <scope>NUCLEOTIDE SEQUENCE [LARGE SCALE GENOMIC DNA]</scope>
    <source>
        <strain evidence="2 3">Sb_GMNB300</strain>
    </source>
</reference>
<keyword evidence="3" id="KW-1185">Reference proteome</keyword>
<sequence>MEGLICASLSSRELMPCSVCCHRYRRSRRHASADPTMSGCPTHRLRCASYPRGHSPVRGCPIDSANRRICSRQALLVTEGLTITGDTAAAESQRAKPMPARARTQRPQGRAAAAAFVRWTWTAFPGTIPGAASTSTVQLQQLFFPLGPAVWSLLAARFEAVRNRPTGQGVGTSGMADLAAATDGHRVMLGRPRRGGCGHGASERQRCAYRESESAEPSGAAHIMQCHPSAPRGSNGISLQLLLRQLC</sequence>